<evidence type="ECO:0000313" key="10">
    <source>
        <dbReference type="EMBL" id="ERT04062.1"/>
    </source>
</evidence>
<reference evidence="10 11" key="1">
    <citation type="journal article" date="2013" name="Front. Microbiol.">
        <title>Comparative genomic analyses of the cyanobacterium, Lyngbya aestuarii BL J, a powerful hydrogen producer.</title>
        <authorList>
            <person name="Kothari A."/>
            <person name="Vaughn M."/>
            <person name="Garcia-Pichel F."/>
        </authorList>
    </citation>
    <scope>NUCLEOTIDE SEQUENCE [LARGE SCALE GENOMIC DNA]</scope>
    <source>
        <strain evidence="10 11">BL J</strain>
    </source>
</reference>
<dbReference type="InterPro" id="IPR004843">
    <property type="entry name" value="Calcineurin-like_PHP"/>
</dbReference>
<keyword evidence="2" id="KW-0964">Secreted</keyword>
<evidence type="ECO:0000256" key="6">
    <source>
        <dbReference type="ARBA" id="ARBA00022801"/>
    </source>
</evidence>
<dbReference type="SUPFAM" id="SSF55816">
    <property type="entry name" value="5'-nucleotidase (syn. UDP-sugar hydrolase), C-terminal domain"/>
    <property type="match status" value="1"/>
</dbReference>
<dbReference type="InterPro" id="IPR029052">
    <property type="entry name" value="Metallo-depent_PP-like"/>
</dbReference>
<organism evidence="10 11">
    <name type="scientific">Lyngbya aestuarii BL J</name>
    <dbReference type="NCBI Taxonomy" id="1348334"/>
    <lineage>
        <taxon>Bacteria</taxon>
        <taxon>Bacillati</taxon>
        <taxon>Cyanobacteriota</taxon>
        <taxon>Cyanophyceae</taxon>
        <taxon>Oscillatoriophycideae</taxon>
        <taxon>Oscillatoriales</taxon>
        <taxon>Microcoleaceae</taxon>
        <taxon>Lyngbya</taxon>
    </lineage>
</organism>
<dbReference type="FunFam" id="3.60.21.10:FF:000020">
    <property type="entry name" value="NT5E isoform 4"/>
    <property type="match status" value="1"/>
</dbReference>
<dbReference type="GO" id="GO:0046872">
    <property type="term" value="F:metal ion binding"/>
    <property type="evidence" value="ECO:0007669"/>
    <property type="project" value="UniProtKB-KW"/>
</dbReference>
<accession>U7QA52</accession>
<dbReference type="Proteomes" id="UP000017127">
    <property type="component" value="Unassembled WGS sequence"/>
</dbReference>
<dbReference type="RefSeq" id="WP_023069651.1">
    <property type="nucleotide sequence ID" value="NZ_AUZM01000127.1"/>
</dbReference>
<dbReference type="PROSITE" id="PS00785">
    <property type="entry name" value="5_NUCLEOTIDASE_1"/>
    <property type="match status" value="1"/>
</dbReference>
<dbReference type="GO" id="GO:0016788">
    <property type="term" value="F:hydrolase activity, acting on ester bonds"/>
    <property type="evidence" value="ECO:0007669"/>
    <property type="project" value="InterPro"/>
</dbReference>
<evidence type="ECO:0000256" key="4">
    <source>
        <dbReference type="ARBA" id="ARBA00022729"/>
    </source>
</evidence>
<feature type="domain" description="5'-Nucleotidase C-terminal" evidence="9">
    <location>
        <begin position="329"/>
        <end position="490"/>
    </location>
</feature>
<evidence type="ECO:0000256" key="5">
    <source>
        <dbReference type="ARBA" id="ARBA00022741"/>
    </source>
</evidence>
<dbReference type="PANTHER" id="PTHR11575">
    <property type="entry name" value="5'-NUCLEOTIDASE-RELATED"/>
    <property type="match status" value="1"/>
</dbReference>
<dbReference type="SUPFAM" id="SSF56300">
    <property type="entry name" value="Metallo-dependent phosphatases"/>
    <property type="match status" value="1"/>
</dbReference>
<dbReference type="InterPro" id="IPR008334">
    <property type="entry name" value="5'-Nucleotdase_C"/>
</dbReference>
<evidence type="ECO:0000313" key="11">
    <source>
        <dbReference type="Proteomes" id="UP000017127"/>
    </source>
</evidence>
<keyword evidence="5 7" id="KW-0547">Nucleotide-binding</keyword>
<protein>
    <submittedName>
        <fullName evidence="10">5'-nucleotidase</fullName>
    </submittedName>
</protein>
<evidence type="ECO:0000256" key="1">
    <source>
        <dbReference type="ARBA" id="ARBA00004613"/>
    </source>
</evidence>
<sequence>MKWKRRTYIVLFLWTMLMSIALHNAVTRPQEFSLRVLHTNDHHAHLEAVEGGETTLGGIAQRKTLIDSLRSEDKAPTLVLDAGDIFQGTLYFNKYLGEADLPFYNQLNYAAVAVGNHEFDKGQQVLADFIKQAKFPMVSANIDVAPNSPLSGLIKPWIVQEVKGQKIGILGLTTAETALLSSPGEGVVFTPEVEAAQKAVTALQKQGVNKIIALTHLGFSNDKELARKVDGIDIIIGGHSHTPLGNMPGATEPYPVVEKTPNGETVLLVTDWEWGKYLGDLQVSFDPKGHLINWQGSPHAVDGNIKADETFIAQLDEFKQPLDDLRQQVVGKTTVKLDGDRANIRTQETNLGNLIADAILDKMRVDNGQISIVNGGGIRASIPAGEVTVGQVLEVLPFGNTVTRLDLTGTQLKQALEHGVSQVEQGDGSFPHVSGIRLTWNPKAPAGSRIVSVQVRDQNGKEQPLDLNATYRVVTNDFMMGGGDGYKIFEAGENQVDTGFLLADVVIDYIRNQSPLNLKAENRIVPKNV</sequence>
<dbReference type="Pfam" id="PF02872">
    <property type="entry name" value="5_nucleotid_C"/>
    <property type="match status" value="1"/>
</dbReference>
<keyword evidence="6 7" id="KW-0378">Hydrolase</keyword>
<dbReference type="OrthoDB" id="9768561at2"/>
<dbReference type="InterPro" id="IPR006179">
    <property type="entry name" value="5_nucleotidase/apyrase"/>
</dbReference>
<keyword evidence="3" id="KW-0479">Metal-binding</keyword>
<evidence type="ECO:0000259" key="9">
    <source>
        <dbReference type="Pfam" id="PF02872"/>
    </source>
</evidence>
<dbReference type="AlphaFoldDB" id="U7QA52"/>
<evidence type="ECO:0000256" key="2">
    <source>
        <dbReference type="ARBA" id="ARBA00022525"/>
    </source>
</evidence>
<dbReference type="PRINTS" id="PR01607">
    <property type="entry name" value="APYRASEFAMLY"/>
</dbReference>
<dbReference type="PATRIC" id="fig|1348334.3.peg.5738"/>
<comment type="similarity">
    <text evidence="7">Belongs to the 5'-nucleotidase family.</text>
</comment>
<dbReference type="CDD" id="cd07409">
    <property type="entry name" value="MPP_CD73_N"/>
    <property type="match status" value="1"/>
</dbReference>
<dbReference type="GO" id="GO:0005576">
    <property type="term" value="C:extracellular region"/>
    <property type="evidence" value="ECO:0007669"/>
    <property type="project" value="UniProtKB-SubCell"/>
</dbReference>
<comment type="caution">
    <text evidence="10">The sequence shown here is derived from an EMBL/GenBank/DDBJ whole genome shotgun (WGS) entry which is preliminary data.</text>
</comment>
<dbReference type="InterPro" id="IPR006146">
    <property type="entry name" value="5'-Nucleotdase_CS"/>
</dbReference>
<evidence type="ECO:0000259" key="8">
    <source>
        <dbReference type="Pfam" id="PF00149"/>
    </source>
</evidence>
<dbReference type="Gene3D" id="3.60.21.10">
    <property type="match status" value="1"/>
</dbReference>
<dbReference type="GO" id="GO:0009166">
    <property type="term" value="P:nucleotide catabolic process"/>
    <property type="evidence" value="ECO:0007669"/>
    <property type="project" value="InterPro"/>
</dbReference>
<dbReference type="GO" id="GO:0000166">
    <property type="term" value="F:nucleotide binding"/>
    <property type="evidence" value="ECO:0007669"/>
    <property type="project" value="UniProtKB-KW"/>
</dbReference>
<dbReference type="PANTHER" id="PTHR11575:SF24">
    <property type="entry name" value="5'-NUCLEOTIDASE"/>
    <property type="match status" value="1"/>
</dbReference>
<dbReference type="InterPro" id="IPR036907">
    <property type="entry name" value="5'-Nucleotdase_C_sf"/>
</dbReference>
<evidence type="ECO:0000256" key="3">
    <source>
        <dbReference type="ARBA" id="ARBA00022723"/>
    </source>
</evidence>
<dbReference type="PROSITE" id="PS00786">
    <property type="entry name" value="5_NUCLEOTIDASE_2"/>
    <property type="match status" value="1"/>
</dbReference>
<dbReference type="Pfam" id="PF00149">
    <property type="entry name" value="Metallophos"/>
    <property type="match status" value="1"/>
</dbReference>
<proteinExistence type="inferred from homology"/>
<keyword evidence="4" id="KW-0732">Signal</keyword>
<dbReference type="FunFam" id="3.90.780.10:FF:000004">
    <property type="entry name" value="UDP-sugar hydrolase, putative"/>
    <property type="match status" value="1"/>
</dbReference>
<comment type="subcellular location">
    <subcellularLocation>
        <location evidence="1">Secreted</location>
    </subcellularLocation>
</comment>
<name>U7QA52_9CYAN</name>
<keyword evidence="11" id="KW-1185">Reference proteome</keyword>
<evidence type="ECO:0000256" key="7">
    <source>
        <dbReference type="RuleBase" id="RU362119"/>
    </source>
</evidence>
<feature type="domain" description="Calcineurin-like phosphoesterase" evidence="8">
    <location>
        <begin position="34"/>
        <end position="243"/>
    </location>
</feature>
<dbReference type="Gene3D" id="3.90.780.10">
    <property type="entry name" value="5'-Nucleotidase, C-terminal domain"/>
    <property type="match status" value="1"/>
</dbReference>
<gene>
    <name evidence="10" type="ORF">M595_5993</name>
</gene>
<dbReference type="EMBL" id="AUZM01000127">
    <property type="protein sequence ID" value="ERT04062.1"/>
    <property type="molecule type" value="Genomic_DNA"/>
</dbReference>